<dbReference type="OrthoDB" id="9771867at2"/>
<comment type="similarity">
    <text evidence="4">Belongs to the GcvP family. N-terminal subunit subfamily.</text>
</comment>
<dbReference type="PANTHER" id="PTHR42806">
    <property type="entry name" value="GLYCINE CLEAVAGE SYSTEM P-PROTEIN"/>
    <property type="match status" value="1"/>
</dbReference>
<evidence type="ECO:0000313" key="6">
    <source>
        <dbReference type="EMBL" id="GAQ25422.1"/>
    </source>
</evidence>
<comment type="function">
    <text evidence="1 4">The glycine cleavage system catalyzes the degradation of glycine. The P protein binds the alpha-amino group of glycine through its pyridoxal phosphate cofactor; CO(2) is released and the remaining methylamine moiety is then transferred to the lipoamide cofactor of the H protein.</text>
</comment>
<protein>
    <recommendedName>
        <fullName evidence="4">Probable glycine dehydrogenase (decarboxylating) subunit 1</fullName>
        <ecNumber evidence="4">1.4.4.2</ecNumber>
    </recommendedName>
    <alternativeName>
        <fullName evidence="4">Glycine cleavage system P-protein subunit 1</fullName>
    </alternativeName>
    <alternativeName>
        <fullName evidence="4">Glycine decarboxylase subunit 1</fullName>
    </alternativeName>
    <alternativeName>
        <fullName evidence="4">Glycine dehydrogenase (aminomethyl-transferring) subunit 1</fullName>
    </alternativeName>
</protein>
<dbReference type="InterPro" id="IPR015421">
    <property type="entry name" value="PyrdxlP-dep_Trfase_major"/>
</dbReference>
<keyword evidence="7" id="KW-1185">Reference proteome</keyword>
<dbReference type="HAMAP" id="MF_00712">
    <property type="entry name" value="GcvPA"/>
    <property type="match status" value="1"/>
</dbReference>
<evidence type="ECO:0000256" key="2">
    <source>
        <dbReference type="ARBA" id="ARBA00023002"/>
    </source>
</evidence>
<gene>
    <name evidence="4" type="primary">gcvPA</name>
    <name evidence="6" type="ORF">TSYNT_7445</name>
</gene>
<dbReference type="NCBIfam" id="NF001696">
    <property type="entry name" value="PRK00451.1"/>
    <property type="match status" value="1"/>
</dbReference>
<dbReference type="PIRSF" id="PIRSF006815">
    <property type="entry name" value="GcvPA"/>
    <property type="match status" value="1"/>
</dbReference>
<comment type="subunit">
    <text evidence="4">The glycine cleavage system is composed of four proteins: P, T, L and H. In this organism, the P 'protein' is a heterodimer of two subunits.</text>
</comment>
<proteinExistence type="inferred from homology"/>
<comment type="catalytic activity">
    <reaction evidence="3 4">
        <text>N(6)-[(R)-lipoyl]-L-lysyl-[glycine-cleavage complex H protein] + glycine + H(+) = N(6)-[(R)-S(8)-aminomethyldihydrolipoyl]-L-lysyl-[glycine-cleavage complex H protein] + CO2</text>
        <dbReference type="Rhea" id="RHEA:24304"/>
        <dbReference type="Rhea" id="RHEA-COMP:10494"/>
        <dbReference type="Rhea" id="RHEA-COMP:10495"/>
        <dbReference type="ChEBI" id="CHEBI:15378"/>
        <dbReference type="ChEBI" id="CHEBI:16526"/>
        <dbReference type="ChEBI" id="CHEBI:57305"/>
        <dbReference type="ChEBI" id="CHEBI:83099"/>
        <dbReference type="ChEBI" id="CHEBI:83143"/>
        <dbReference type="EC" id="1.4.4.2"/>
    </reaction>
</comment>
<dbReference type="STRING" id="224999.GCA_001485475_01439"/>
<evidence type="ECO:0000256" key="1">
    <source>
        <dbReference type="ARBA" id="ARBA00003788"/>
    </source>
</evidence>
<evidence type="ECO:0000256" key="4">
    <source>
        <dbReference type="HAMAP-Rule" id="MF_00712"/>
    </source>
</evidence>
<dbReference type="InterPro" id="IPR015424">
    <property type="entry name" value="PyrdxlP-dep_Trfase"/>
</dbReference>
<keyword evidence="2 4" id="KW-0560">Oxidoreductase</keyword>
<dbReference type="CDD" id="cd00613">
    <property type="entry name" value="GDC-P"/>
    <property type="match status" value="1"/>
</dbReference>
<dbReference type="InterPro" id="IPR023010">
    <property type="entry name" value="GcvPA"/>
</dbReference>
<dbReference type="GO" id="GO:0019464">
    <property type="term" value="P:glycine decarboxylation via glycine cleavage system"/>
    <property type="evidence" value="ECO:0007669"/>
    <property type="project" value="UniProtKB-UniRule"/>
</dbReference>
<dbReference type="GO" id="GO:0009116">
    <property type="term" value="P:nucleoside metabolic process"/>
    <property type="evidence" value="ECO:0007669"/>
    <property type="project" value="InterPro"/>
</dbReference>
<evidence type="ECO:0000256" key="3">
    <source>
        <dbReference type="ARBA" id="ARBA00049026"/>
    </source>
</evidence>
<sequence length="443" mass="49159">MKYISHAPYQIDEMLKELEISDVTALFSDVPDKVKLDRDLDLPLPLNEIELKREFAVLSGKNKAADYINFIGAGAYDHYVPAAVKALLSRSEFYTAYTPYQAERSQGTLAAIFEYQTMIAKLTGMDVANASVYDGASSLAEAILMACRIKKKNKVVISQTLHPEYIETAQTYAFGSGIKVVVSPYNCLYETDWDKLETLIDGETAALVVSVPNFFGVIEDVRRAQKITQKKDIMLIVAANPIALAFLKPPSEYGADIVVGEGQPLGNSLNFGGPYLGFMSAKAKYLRSMPGRIVGETIDKEGNRAFVLTLQAREQHIRREKATSNICSNEALNALAATIYLAYLGKEGLKSVAYNCIANTQYFINEAKKYQGIRIINSKVFNEVAVEVDNLEEKYQKALNAKILPGLKLDKFFPEQAGKLLVAFTEKRTKHEIDELLKILGVD</sequence>
<feature type="domain" description="Glycine cleavage system P-protein N-terminal" evidence="5">
    <location>
        <begin position="2"/>
        <end position="440"/>
    </location>
</feature>
<dbReference type="EC" id="1.4.4.2" evidence="4"/>
<dbReference type="Gene3D" id="3.40.640.10">
    <property type="entry name" value="Type I PLP-dependent aspartate aminotransferase-like (Major domain)"/>
    <property type="match status" value="1"/>
</dbReference>
<dbReference type="Pfam" id="PF02347">
    <property type="entry name" value="GDC-P"/>
    <property type="match status" value="1"/>
</dbReference>
<reference evidence="6" key="1">
    <citation type="journal article" date="2016" name="Genome Announc.">
        <title>Draft Genome Sequence of the Syntrophic Lactate-Degrading Bacterium Tepidanaerobacter syntrophicus JLT.</title>
        <authorList>
            <person name="Matsuura N."/>
            <person name="Ohashi A."/>
            <person name="Tourlousse D.M."/>
            <person name="Sekiguchi Y."/>
        </authorList>
    </citation>
    <scope>NUCLEOTIDE SEQUENCE [LARGE SCALE GENOMIC DNA]</scope>
    <source>
        <strain evidence="6">JL</strain>
    </source>
</reference>
<dbReference type="EMBL" id="DF977001">
    <property type="protein sequence ID" value="GAQ25422.1"/>
    <property type="molecule type" value="Genomic_DNA"/>
</dbReference>
<dbReference type="RefSeq" id="WP_059032807.1">
    <property type="nucleotide sequence ID" value="NZ_DF977001.1"/>
</dbReference>
<dbReference type="InterPro" id="IPR020581">
    <property type="entry name" value="GDC_P"/>
</dbReference>
<dbReference type="AlphaFoldDB" id="A0A0U9HF72"/>
<dbReference type="InterPro" id="IPR015422">
    <property type="entry name" value="PyrdxlP-dep_Trfase_small"/>
</dbReference>
<evidence type="ECO:0000313" key="7">
    <source>
        <dbReference type="Proteomes" id="UP000062160"/>
    </source>
</evidence>
<organism evidence="6">
    <name type="scientific">Tepidanaerobacter syntrophicus</name>
    <dbReference type="NCBI Taxonomy" id="224999"/>
    <lineage>
        <taxon>Bacteria</taxon>
        <taxon>Bacillati</taxon>
        <taxon>Bacillota</taxon>
        <taxon>Clostridia</taxon>
        <taxon>Thermosediminibacterales</taxon>
        <taxon>Tepidanaerobacteraceae</taxon>
        <taxon>Tepidanaerobacter</taxon>
    </lineage>
</organism>
<name>A0A0U9HF72_9FIRM</name>
<dbReference type="InterPro" id="IPR049315">
    <property type="entry name" value="GDC-P_N"/>
</dbReference>
<evidence type="ECO:0000259" key="5">
    <source>
        <dbReference type="Pfam" id="PF02347"/>
    </source>
</evidence>
<dbReference type="PANTHER" id="PTHR42806:SF1">
    <property type="entry name" value="GLYCINE DEHYDROGENASE (DECARBOXYLATING)"/>
    <property type="match status" value="1"/>
</dbReference>
<accession>A0A0U9HF72</accession>
<dbReference type="GO" id="GO:0004375">
    <property type="term" value="F:glycine dehydrogenase (decarboxylating) activity"/>
    <property type="evidence" value="ECO:0007669"/>
    <property type="project" value="UniProtKB-EC"/>
</dbReference>
<dbReference type="SUPFAM" id="SSF53383">
    <property type="entry name" value="PLP-dependent transferases"/>
    <property type="match status" value="1"/>
</dbReference>
<dbReference type="Proteomes" id="UP000062160">
    <property type="component" value="Unassembled WGS sequence"/>
</dbReference>
<dbReference type="Gene3D" id="3.90.1150.10">
    <property type="entry name" value="Aspartate Aminotransferase, domain 1"/>
    <property type="match status" value="1"/>
</dbReference>